<dbReference type="Gene3D" id="1.10.645.10">
    <property type="entry name" value="Cytochrome-c3 Hydrogenase, chain B"/>
    <property type="match status" value="1"/>
</dbReference>
<name>A2SJN2_METPP</name>
<dbReference type="STRING" id="420662.Mpe_A2817"/>
<keyword evidence="2" id="KW-1185">Reference proteome</keyword>
<sequence length="388" mass="41810">MSAGRLADLGGALLVRPGRPRPHNLVSTRPDLTDLLTRGKPAAALADILGSLYSLCGHAHRLCAQRAVAAARGRGDADERNAAGALQLGSLREHLRRLCMDWPRQLAVSSHREALAAQAMSQLQHCPAFVAPLLPSNTTAGEAIPGLLDWLQHAVLRMPASQWLARWERDPQAWSIEWAGQSEGWLAELFRGMPAVADRVLPAADLEPHAGAASLRELADALQESPAFVRQPLWRGACAETGPWNRLNRPAGPRLDSPRLRLGARLAEAVRLALPDGARRSGAQWLASGSLALGPGEALAWAEMARGLLVHHVRLDNQGDAARVDSCRVLAPTEWNFHPAGALAAALERLSAEVAPTRQREVALLMAAYDPCVPYEIEPAWLEEAAHA</sequence>
<dbReference type="AlphaFoldDB" id="A2SJN2"/>
<dbReference type="EMBL" id="CP000555">
    <property type="protein sequence ID" value="ABM95771.1"/>
    <property type="molecule type" value="Genomic_DNA"/>
</dbReference>
<organism evidence="1 2">
    <name type="scientific">Methylibium petroleiphilum (strain ATCC BAA-1232 / LMG 22953 / PM1)</name>
    <dbReference type="NCBI Taxonomy" id="420662"/>
    <lineage>
        <taxon>Bacteria</taxon>
        <taxon>Pseudomonadati</taxon>
        <taxon>Pseudomonadota</taxon>
        <taxon>Betaproteobacteria</taxon>
        <taxon>Burkholderiales</taxon>
        <taxon>Sphaerotilaceae</taxon>
        <taxon>Methylibium</taxon>
    </lineage>
</organism>
<dbReference type="Proteomes" id="UP000000366">
    <property type="component" value="Chromosome"/>
</dbReference>
<proteinExistence type="predicted"/>
<dbReference type="eggNOG" id="COG0374">
    <property type="taxonomic scope" value="Bacteria"/>
</dbReference>
<evidence type="ECO:0000313" key="2">
    <source>
        <dbReference type="Proteomes" id="UP000000366"/>
    </source>
</evidence>
<dbReference type="RefSeq" id="WP_011830400.1">
    <property type="nucleotide sequence ID" value="NC_008825.1"/>
</dbReference>
<dbReference type="HOGENOM" id="CLU_054514_0_0_4"/>
<dbReference type="KEGG" id="mpt:Mpe_A2817"/>
<protein>
    <submittedName>
        <fullName evidence="1">HupK protein</fullName>
    </submittedName>
</protein>
<dbReference type="InterPro" id="IPR029014">
    <property type="entry name" value="NiFe-Hase_large"/>
</dbReference>
<dbReference type="SUPFAM" id="SSF56762">
    <property type="entry name" value="HydB/Nqo4-like"/>
    <property type="match status" value="1"/>
</dbReference>
<evidence type="ECO:0000313" key="1">
    <source>
        <dbReference type="EMBL" id="ABM95771.1"/>
    </source>
</evidence>
<accession>A2SJN2</accession>
<gene>
    <name evidence="1" type="ordered locus">Mpe_A2817</name>
</gene>
<reference evidence="1 2" key="1">
    <citation type="journal article" date="2007" name="J. Bacteriol.">
        <title>Whole-genome analysis of the methyl tert-butyl ether-degrading beta-proteobacterium Methylibium petroleiphilum PM1.</title>
        <authorList>
            <person name="Kane S.R."/>
            <person name="Chakicherla A.Y."/>
            <person name="Chain P.S.G."/>
            <person name="Schmidt R."/>
            <person name="Shin M.W."/>
            <person name="Legler T.C."/>
            <person name="Scow K.M."/>
            <person name="Larimer F.W."/>
            <person name="Lucas S.M."/>
            <person name="Richardson P.M."/>
            <person name="Hristova K.R."/>
        </authorList>
    </citation>
    <scope>NUCLEOTIDE SEQUENCE [LARGE SCALE GENOMIC DNA]</scope>
    <source>
        <strain evidence="2">ATCC BAA-1232 / LMG 22953 / PM1</strain>
    </source>
</reference>